<dbReference type="EMBL" id="ASRX01000068">
    <property type="protein sequence ID" value="EYF01940.1"/>
    <property type="molecule type" value="Genomic_DNA"/>
</dbReference>
<organism evidence="1 2">
    <name type="scientific">Chondromyces apiculatus DSM 436</name>
    <dbReference type="NCBI Taxonomy" id="1192034"/>
    <lineage>
        <taxon>Bacteria</taxon>
        <taxon>Pseudomonadati</taxon>
        <taxon>Myxococcota</taxon>
        <taxon>Polyangia</taxon>
        <taxon>Polyangiales</taxon>
        <taxon>Polyangiaceae</taxon>
        <taxon>Chondromyces</taxon>
    </lineage>
</organism>
<accession>A0A017SZA5</accession>
<reference evidence="1 2" key="1">
    <citation type="submission" date="2013-05" db="EMBL/GenBank/DDBJ databases">
        <title>Genome assembly of Chondromyces apiculatus DSM 436.</title>
        <authorList>
            <person name="Sharma G."/>
            <person name="Khatri I."/>
            <person name="Kaur C."/>
            <person name="Mayilraj S."/>
            <person name="Subramanian S."/>
        </authorList>
    </citation>
    <scope>NUCLEOTIDE SEQUENCE [LARGE SCALE GENOMIC DNA]</scope>
    <source>
        <strain evidence="1 2">DSM 436</strain>
    </source>
</reference>
<dbReference type="Proteomes" id="UP000019678">
    <property type="component" value="Unassembled WGS sequence"/>
</dbReference>
<gene>
    <name evidence="1" type="ORF">CAP_7558</name>
</gene>
<name>A0A017SZA5_9BACT</name>
<dbReference type="AlphaFoldDB" id="A0A017SZA5"/>
<sequence>MQKSIEIAIDHGKYYYEVGLLVPFIVNGARTVTLTPLSATGGERRISVVEDSVVRPALALSLFPWGRRQARVSAWGPFRCGDLFGVQLGVDLDLGDPFNRIYVGGVLEPVAGLSVNLGLAMVKGQFVPSGYAAGTVLSVEDTFTPDTRYMPRLYLGATVTTDVLTTIKGAAAEVRTSAGR</sequence>
<evidence type="ECO:0000313" key="1">
    <source>
        <dbReference type="EMBL" id="EYF01940.1"/>
    </source>
</evidence>
<protein>
    <submittedName>
        <fullName evidence="1">Uncharacterized protein</fullName>
    </submittedName>
</protein>
<proteinExistence type="predicted"/>
<evidence type="ECO:0000313" key="2">
    <source>
        <dbReference type="Proteomes" id="UP000019678"/>
    </source>
</evidence>
<comment type="caution">
    <text evidence="1">The sequence shown here is derived from an EMBL/GenBank/DDBJ whole genome shotgun (WGS) entry which is preliminary data.</text>
</comment>
<keyword evidence="2" id="KW-1185">Reference proteome</keyword>